<keyword evidence="3" id="KW-1185">Reference proteome</keyword>
<dbReference type="Gene3D" id="3.10.180.10">
    <property type="entry name" value="2,3-Dihydroxybiphenyl 1,2-Dioxygenase, domain 1"/>
    <property type="match status" value="1"/>
</dbReference>
<evidence type="ECO:0000259" key="1">
    <source>
        <dbReference type="PROSITE" id="PS51819"/>
    </source>
</evidence>
<accession>A0A3P1C1Z0</accession>
<gene>
    <name evidence="2" type="ORF">EHT25_06375</name>
</gene>
<dbReference type="OrthoDB" id="9795306at2"/>
<reference evidence="2 3" key="1">
    <citation type="submission" date="2018-11" db="EMBL/GenBank/DDBJ databases">
        <authorList>
            <person name="Zhou Z."/>
            <person name="Wang G."/>
        </authorList>
    </citation>
    <scope>NUCLEOTIDE SEQUENCE [LARGE SCALE GENOMIC DNA]</scope>
    <source>
        <strain evidence="2 3">KCTC52004</strain>
    </source>
</reference>
<dbReference type="PROSITE" id="PS51819">
    <property type="entry name" value="VOC"/>
    <property type="match status" value="1"/>
</dbReference>
<evidence type="ECO:0000313" key="3">
    <source>
        <dbReference type="Proteomes" id="UP000271925"/>
    </source>
</evidence>
<proteinExistence type="predicted"/>
<evidence type="ECO:0000313" key="2">
    <source>
        <dbReference type="EMBL" id="RRB07401.1"/>
    </source>
</evidence>
<dbReference type="Proteomes" id="UP000271925">
    <property type="component" value="Unassembled WGS sequence"/>
</dbReference>
<name>A0A3P1C1Z0_9BACT</name>
<dbReference type="PANTHER" id="PTHR34109:SF1">
    <property type="entry name" value="VOC DOMAIN-CONTAINING PROTEIN"/>
    <property type="match status" value="1"/>
</dbReference>
<dbReference type="InterPro" id="IPR029068">
    <property type="entry name" value="Glyas_Bleomycin-R_OHBP_Dase"/>
</dbReference>
<sequence>MTNDTKTTLTPFLTVTDAKKAVDFYVSAFGATEMARYDLPHDKISAKISIDGALFYVADEEPEFGNVSPEATAANAIRIILETEQADDLFAKALKLGATGICPMTTEDDWRIGKLKDPFGHTWELGFKL</sequence>
<feature type="domain" description="VOC" evidence="1">
    <location>
        <begin position="5"/>
        <end position="128"/>
    </location>
</feature>
<dbReference type="InterPro" id="IPR004360">
    <property type="entry name" value="Glyas_Fos-R_dOase_dom"/>
</dbReference>
<dbReference type="PANTHER" id="PTHR34109">
    <property type="entry name" value="BNAUNNG04460D PROTEIN-RELATED"/>
    <property type="match status" value="1"/>
</dbReference>
<dbReference type="SUPFAM" id="SSF54593">
    <property type="entry name" value="Glyoxalase/Bleomycin resistance protein/Dihydroxybiphenyl dioxygenase"/>
    <property type="match status" value="1"/>
</dbReference>
<protein>
    <submittedName>
        <fullName evidence="2">VOC family protein</fullName>
    </submittedName>
</protein>
<comment type="caution">
    <text evidence="2">The sequence shown here is derived from an EMBL/GenBank/DDBJ whole genome shotgun (WGS) entry which is preliminary data.</text>
</comment>
<dbReference type="EMBL" id="RQJO01000007">
    <property type="protein sequence ID" value="RRB07401.1"/>
    <property type="molecule type" value="Genomic_DNA"/>
</dbReference>
<dbReference type="AlphaFoldDB" id="A0A3P1C1Z0"/>
<dbReference type="Pfam" id="PF00903">
    <property type="entry name" value="Glyoxalase"/>
    <property type="match status" value="1"/>
</dbReference>
<organism evidence="2 3">
    <name type="scientific">Larkinella rosea</name>
    <dbReference type="NCBI Taxonomy" id="2025312"/>
    <lineage>
        <taxon>Bacteria</taxon>
        <taxon>Pseudomonadati</taxon>
        <taxon>Bacteroidota</taxon>
        <taxon>Cytophagia</taxon>
        <taxon>Cytophagales</taxon>
        <taxon>Spirosomataceae</taxon>
        <taxon>Larkinella</taxon>
    </lineage>
</organism>
<dbReference type="RefSeq" id="WP_124872387.1">
    <property type="nucleotide sequence ID" value="NZ_RQJO01000007.1"/>
</dbReference>
<dbReference type="InterPro" id="IPR037523">
    <property type="entry name" value="VOC_core"/>
</dbReference>